<feature type="region of interest" description="Disordered" evidence="1">
    <location>
        <begin position="359"/>
        <end position="555"/>
    </location>
</feature>
<dbReference type="GeneID" id="118417663"/>
<dbReference type="OrthoDB" id="10012427at2759"/>
<feature type="compositionally biased region" description="Low complexity" evidence="1">
    <location>
        <begin position="382"/>
        <end position="394"/>
    </location>
</feature>
<sequence>MEDSTVQETINDTTLTPPALSASSVAEGNMAGSKAFISILLFAFIGVLSCLLSKSVNRYFNKRKNLMHQLEVEISAVRQEYDYDGPTARRLQRRVSMIDKRCREERLMSDGVMSTISVPSDLKYHVDNETGSSVDLPHPGRRPSVPVGIYPSLPPNAARECRAEIHGETLVLEKHSEGGAAIQDGIAGSGNAVVGWRLASEESPDVSETYTKLWTPLYPLAFAFREYAWRDAVTDMGDDVHGDEKDHESSEEELSVLGGGTDDTLETSEDRTQHEKQGQEAVGNGLEHPDVRDKSMVDKRQYSDTPFFRPIQVEDASMSSDLDYYSCMDSDDSLQVVRRPSTVHVQVLERPSAITISKSEDILSENSPPLDEEHNGGSIYRSQGASLGQSGSSSELRTPSRQSSDGTRRSPLVRQMAISKPSFDDEEDTIKTSPPIKKPPHQYESDESTDLESRQNIFIHPALVHTSPDDNSTSHKETTDVETKKSLAKRQTLTLPIHSYATDSTNDKRHSKDLSPSDASDIAFTTPSSESMYSTWPTRKSSTDLSRQKSGSNVSYQDIDNYSSIVSTDDNSPTNYALQRFSLSERLQVEQRNVRPTDASDSNSDTCVLNIVCRPGRKVADLTPDSPTMTYPWADDKTDPIYKLRVNEAKDNENCTGGPKMGITASELRAKQEPSVRPEANELVISSDGECRRTCDNHQQSSLALESDQRVITSEPAAITHGQEISTKVQGTKASSDDSSSRTSVSSTYDTFSLERTGGMYSRRFSTGKQGVTMIGNEGIPTRTHLEKHRNSESFLHSQHLSMASLPKTTDKYSQDYRQSGQRLQDGGGSDSILKQNVPIKRREESPDGINLMKGREICDKDGPILPESFTRPSRGSLCSVERAVHQQEGRHRGVVGCKDDIVPGQQMDRSSLGVTGELSPTSTSLDNCKGSQKERAQEHKSNERYHGRYRSCVLDSGCCTTSEQDSQDFEPYTTVSERSGRPRSRASIDKRDSGYQETSTADSSFQVTSSTASSNSNEPQVAHVRPLVHGQGNGLKRGEEKSLSRNNGNVKHDPEHRTLPCTVIDDVAELSDSETETSSASSRKRQSISETDV</sequence>
<evidence type="ECO:0000313" key="4">
    <source>
        <dbReference type="RefSeq" id="XP_035679196.1"/>
    </source>
</evidence>
<dbReference type="AlphaFoldDB" id="A0A9J7LAU1"/>
<keyword evidence="2" id="KW-1133">Transmembrane helix</keyword>
<feature type="compositionally biased region" description="Basic and acidic residues" evidence="1">
    <location>
        <begin position="472"/>
        <end position="485"/>
    </location>
</feature>
<keyword evidence="2" id="KW-0812">Transmembrane</keyword>
<feature type="compositionally biased region" description="Basic and acidic residues" evidence="1">
    <location>
        <begin position="932"/>
        <end position="943"/>
    </location>
</feature>
<feature type="region of interest" description="Disordered" evidence="1">
    <location>
        <begin position="811"/>
        <end position="845"/>
    </location>
</feature>
<reference evidence="4" key="2">
    <citation type="submission" date="2025-08" db="UniProtKB">
        <authorList>
            <consortium name="RefSeq"/>
        </authorList>
    </citation>
    <scope>IDENTIFICATION</scope>
    <source>
        <strain evidence="4">S238N-H82</strain>
        <tissue evidence="4">Testes</tissue>
    </source>
</reference>
<protein>
    <submittedName>
        <fullName evidence="4">Uncharacterized protein LOC118417663</fullName>
    </submittedName>
</protein>
<accession>A0A9J7LAU1</accession>
<keyword evidence="3" id="KW-1185">Reference proteome</keyword>
<feature type="compositionally biased region" description="Basic and acidic residues" evidence="1">
    <location>
        <begin position="505"/>
        <end position="515"/>
    </location>
</feature>
<feature type="compositionally biased region" description="Polar residues" evidence="1">
    <location>
        <begin position="523"/>
        <end position="555"/>
    </location>
</feature>
<dbReference type="KEGG" id="bfo:118417663"/>
<organism evidence="3 4">
    <name type="scientific">Branchiostoma floridae</name>
    <name type="common">Florida lancelet</name>
    <name type="synonym">Amphioxus</name>
    <dbReference type="NCBI Taxonomy" id="7739"/>
    <lineage>
        <taxon>Eukaryota</taxon>
        <taxon>Metazoa</taxon>
        <taxon>Chordata</taxon>
        <taxon>Cephalochordata</taxon>
        <taxon>Leptocardii</taxon>
        <taxon>Amphioxiformes</taxon>
        <taxon>Branchiostomatidae</taxon>
        <taxon>Branchiostoma</taxon>
    </lineage>
</organism>
<gene>
    <name evidence="4" type="primary">LOC118417663</name>
</gene>
<evidence type="ECO:0000313" key="3">
    <source>
        <dbReference type="Proteomes" id="UP000001554"/>
    </source>
</evidence>
<feature type="compositionally biased region" description="Polar residues" evidence="1">
    <location>
        <begin position="723"/>
        <end position="734"/>
    </location>
</feature>
<proteinExistence type="predicted"/>
<feature type="compositionally biased region" description="Acidic residues" evidence="1">
    <location>
        <begin position="1067"/>
        <end position="1076"/>
    </location>
</feature>
<feature type="compositionally biased region" description="Polar residues" evidence="1">
    <location>
        <begin position="395"/>
        <end position="405"/>
    </location>
</feature>
<feature type="region of interest" description="Disordered" evidence="1">
    <location>
        <begin position="716"/>
        <end position="748"/>
    </location>
</feature>
<feature type="compositionally biased region" description="Low complexity" evidence="1">
    <location>
        <begin position="1004"/>
        <end position="1018"/>
    </location>
</feature>
<name>A0A9J7LAU1_BRAFL</name>
<feature type="compositionally biased region" description="Polar residues" evidence="1">
    <location>
        <begin position="908"/>
        <end position="931"/>
    </location>
</feature>
<evidence type="ECO:0000256" key="2">
    <source>
        <dbReference type="SAM" id="Phobius"/>
    </source>
</evidence>
<evidence type="ECO:0000256" key="1">
    <source>
        <dbReference type="SAM" id="MobiDB-lite"/>
    </source>
</evidence>
<feature type="region of interest" description="Disordered" evidence="1">
    <location>
        <begin position="239"/>
        <end position="299"/>
    </location>
</feature>
<feature type="compositionally biased region" description="Basic and acidic residues" evidence="1">
    <location>
        <begin position="287"/>
        <end position="299"/>
    </location>
</feature>
<keyword evidence="2" id="KW-0472">Membrane</keyword>
<feature type="compositionally biased region" description="Basic and acidic residues" evidence="1">
    <location>
        <begin position="239"/>
        <end position="248"/>
    </location>
</feature>
<feature type="compositionally biased region" description="Basic and acidic residues" evidence="1">
    <location>
        <begin position="268"/>
        <end position="278"/>
    </location>
</feature>
<dbReference type="Proteomes" id="UP000001554">
    <property type="component" value="Chromosome 6"/>
</dbReference>
<dbReference type="RefSeq" id="XP_035679196.1">
    <property type="nucleotide sequence ID" value="XM_035823303.1"/>
</dbReference>
<feature type="transmembrane region" description="Helical" evidence="2">
    <location>
        <begin position="35"/>
        <end position="53"/>
    </location>
</feature>
<reference evidence="3" key="1">
    <citation type="journal article" date="2020" name="Nat. Ecol. Evol.">
        <title>Deeply conserved synteny resolves early events in vertebrate evolution.</title>
        <authorList>
            <person name="Simakov O."/>
            <person name="Marletaz F."/>
            <person name="Yue J.X."/>
            <person name="O'Connell B."/>
            <person name="Jenkins J."/>
            <person name="Brandt A."/>
            <person name="Calef R."/>
            <person name="Tung C.H."/>
            <person name="Huang T.K."/>
            <person name="Schmutz J."/>
            <person name="Satoh N."/>
            <person name="Yu J.K."/>
            <person name="Putnam N.H."/>
            <person name="Green R.E."/>
            <person name="Rokhsar D.S."/>
        </authorList>
    </citation>
    <scope>NUCLEOTIDE SEQUENCE [LARGE SCALE GENOMIC DNA]</scope>
    <source>
        <strain evidence="3">S238N-H82</strain>
    </source>
</reference>
<feature type="region of interest" description="Disordered" evidence="1">
    <location>
        <begin position="897"/>
        <end position="943"/>
    </location>
</feature>
<feature type="region of interest" description="Disordered" evidence="1">
    <location>
        <begin position="962"/>
        <end position="1094"/>
    </location>
</feature>